<accession>A0A6A4PVZ5</accession>
<dbReference type="Proteomes" id="UP000447434">
    <property type="component" value="Chromosome 10"/>
</dbReference>
<dbReference type="GO" id="GO:0005829">
    <property type="term" value="C:cytosol"/>
    <property type="evidence" value="ECO:0007669"/>
    <property type="project" value="TreeGrafter"/>
</dbReference>
<dbReference type="OrthoDB" id="340346at2759"/>
<comment type="caution">
    <text evidence="3">The sequence shown here is derived from an EMBL/GenBank/DDBJ whole genome shotgun (WGS) entry which is preliminary data.</text>
</comment>
<sequence length="257" mass="28825">MSMADEPLYPIAVFINELKNDAIQLRMNSIRKLSTNAHALGEERTQRQLIPFLCENNDDDDDEVLLALAEELGVFIPHVGGVEHAHVLLPALETLCTVEETPVRDKAVESLCKLGCQMRESDLVEYFIPLVKRLAADEWFTARASACGLFHIPYLSAPEMLKSELRSIYSQLCQDDIPMVRWSASSNIGKLAAKVEYAHLKADIMSNFEDLTKDDQDSVRLLAVESCAAFGKLLEPQDCVAHILPIIVNFSQVQFYE</sequence>
<evidence type="ECO:0000313" key="4">
    <source>
        <dbReference type="Proteomes" id="UP000447434"/>
    </source>
</evidence>
<dbReference type="InterPro" id="IPR011989">
    <property type="entry name" value="ARM-like"/>
</dbReference>
<reference evidence="4" key="1">
    <citation type="journal article" date="2020" name="Nat. Commun.">
        <title>Genome sequence of the cluster root forming white lupin.</title>
        <authorList>
            <person name="Hufnagel B."/>
            <person name="Marques A."/>
            <person name="Soriano A."/>
            <person name="Marques L."/>
            <person name="Divol F."/>
            <person name="Doumas P."/>
            <person name="Sallet E."/>
            <person name="Mancinotti D."/>
            <person name="Carrere S."/>
            <person name="Marande W."/>
            <person name="Arribat S."/>
            <person name="Keller J."/>
            <person name="Huneau C."/>
            <person name="Blein T."/>
            <person name="Aime D."/>
            <person name="Laguerre M."/>
            <person name="Taylor J."/>
            <person name="Schubert V."/>
            <person name="Nelson M."/>
            <person name="Geu-Flores F."/>
            <person name="Crespi M."/>
            <person name="Gallardo-Guerrero K."/>
            <person name="Delaux P.-M."/>
            <person name="Salse J."/>
            <person name="Berges H."/>
            <person name="Guyot R."/>
            <person name="Gouzy J."/>
            <person name="Peret B."/>
        </authorList>
    </citation>
    <scope>NUCLEOTIDE SEQUENCE [LARGE SCALE GENOMIC DNA]</scope>
    <source>
        <strain evidence="4">cv. Amiga</strain>
    </source>
</reference>
<dbReference type="EMBL" id="WOCE01000010">
    <property type="protein sequence ID" value="KAE9605680.1"/>
    <property type="molecule type" value="Genomic_DNA"/>
</dbReference>
<dbReference type="GO" id="GO:0005634">
    <property type="term" value="C:nucleus"/>
    <property type="evidence" value="ECO:0007669"/>
    <property type="project" value="TreeGrafter"/>
</dbReference>
<dbReference type="SUPFAM" id="SSF48371">
    <property type="entry name" value="ARM repeat"/>
    <property type="match status" value="1"/>
</dbReference>
<dbReference type="InterPro" id="IPR021133">
    <property type="entry name" value="HEAT_type_2"/>
</dbReference>
<dbReference type="PROSITE" id="PS50077">
    <property type="entry name" value="HEAT_REPEAT"/>
    <property type="match status" value="1"/>
</dbReference>
<protein>
    <submittedName>
        <fullName evidence="3">Protein phosphatase PP2A regulatory subunit A</fullName>
    </submittedName>
</protein>
<dbReference type="PANTHER" id="PTHR10648">
    <property type="entry name" value="SERINE/THREONINE-PROTEIN PHOSPHATASE PP2A 65 KDA REGULATORY SUBUNIT"/>
    <property type="match status" value="1"/>
</dbReference>
<dbReference type="InterPro" id="IPR016024">
    <property type="entry name" value="ARM-type_fold"/>
</dbReference>
<dbReference type="GO" id="GO:0019888">
    <property type="term" value="F:protein phosphatase regulator activity"/>
    <property type="evidence" value="ECO:0007669"/>
    <property type="project" value="TreeGrafter"/>
</dbReference>
<feature type="repeat" description="HEAT" evidence="2">
    <location>
        <begin position="204"/>
        <end position="242"/>
    </location>
</feature>
<gene>
    <name evidence="3" type="ORF">Lalb_Chr10g0099911</name>
</gene>
<keyword evidence="4" id="KW-1185">Reference proteome</keyword>
<dbReference type="Gene3D" id="1.25.10.10">
    <property type="entry name" value="Leucine-rich Repeat Variant"/>
    <property type="match status" value="1"/>
</dbReference>
<evidence type="ECO:0000313" key="3">
    <source>
        <dbReference type="EMBL" id="KAE9605680.1"/>
    </source>
</evidence>
<dbReference type="GO" id="GO:0000159">
    <property type="term" value="C:protein phosphatase type 2A complex"/>
    <property type="evidence" value="ECO:0007669"/>
    <property type="project" value="TreeGrafter"/>
</dbReference>
<evidence type="ECO:0000256" key="1">
    <source>
        <dbReference type="ARBA" id="ARBA00022737"/>
    </source>
</evidence>
<dbReference type="PANTHER" id="PTHR10648:SF36">
    <property type="entry name" value="SERINE_THREONINE-PROTEIN PHOSPHATASE 2A 65 KDA REGULATORY SUBUNIT A BETA ISOFORM-RELATED"/>
    <property type="match status" value="1"/>
</dbReference>
<evidence type="ECO:0000256" key="2">
    <source>
        <dbReference type="PROSITE-ProRule" id="PRU00103"/>
    </source>
</evidence>
<dbReference type="AlphaFoldDB" id="A0A6A4PVZ5"/>
<dbReference type="InterPro" id="IPR051023">
    <property type="entry name" value="PP2A_Regulatory_Subunit_A"/>
</dbReference>
<proteinExistence type="predicted"/>
<name>A0A6A4PVZ5_LUPAL</name>
<organism evidence="3 4">
    <name type="scientific">Lupinus albus</name>
    <name type="common">White lupine</name>
    <name type="synonym">Lupinus termis</name>
    <dbReference type="NCBI Taxonomy" id="3870"/>
    <lineage>
        <taxon>Eukaryota</taxon>
        <taxon>Viridiplantae</taxon>
        <taxon>Streptophyta</taxon>
        <taxon>Embryophyta</taxon>
        <taxon>Tracheophyta</taxon>
        <taxon>Spermatophyta</taxon>
        <taxon>Magnoliopsida</taxon>
        <taxon>eudicotyledons</taxon>
        <taxon>Gunneridae</taxon>
        <taxon>Pentapetalae</taxon>
        <taxon>rosids</taxon>
        <taxon>fabids</taxon>
        <taxon>Fabales</taxon>
        <taxon>Fabaceae</taxon>
        <taxon>Papilionoideae</taxon>
        <taxon>50 kb inversion clade</taxon>
        <taxon>genistoids sensu lato</taxon>
        <taxon>core genistoids</taxon>
        <taxon>Genisteae</taxon>
        <taxon>Lupinus</taxon>
    </lineage>
</organism>
<keyword evidence="1" id="KW-0677">Repeat</keyword>